<dbReference type="AlphaFoldDB" id="A0A4Y8CG19"/>
<evidence type="ECO:0000313" key="2">
    <source>
        <dbReference type="Proteomes" id="UP000297299"/>
    </source>
</evidence>
<sequence>MRGERWVYGRSVSSCRVYLLIHSNDNNWMHSSEAIYFFNYWWSPLWGMADLLCPLAGWVSTWEWTGFVNLA</sequence>
<protein>
    <submittedName>
        <fullName evidence="1">Uncharacterized protein</fullName>
    </submittedName>
</protein>
<dbReference type="Proteomes" id="UP000297299">
    <property type="component" value="Unassembled WGS sequence"/>
</dbReference>
<name>A0A4Y8CG19_9HELO</name>
<organism evidence="1 2">
    <name type="scientific">Botryotinia calthae</name>
    <dbReference type="NCBI Taxonomy" id="38488"/>
    <lineage>
        <taxon>Eukaryota</taxon>
        <taxon>Fungi</taxon>
        <taxon>Dikarya</taxon>
        <taxon>Ascomycota</taxon>
        <taxon>Pezizomycotina</taxon>
        <taxon>Leotiomycetes</taxon>
        <taxon>Helotiales</taxon>
        <taxon>Sclerotiniaceae</taxon>
        <taxon>Botryotinia</taxon>
    </lineage>
</organism>
<reference evidence="1 2" key="1">
    <citation type="submission" date="2017-11" db="EMBL/GenBank/DDBJ databases">
        <title>Comparative genomics of Botrytis spp.</title>
        <authorList>
            <person name="Valero-Jimenez C.A."/>
            <person name="Tapia P."/>
            <person name="Veloso J."/>
            <person name="Silva-Moreno E."/>
            <person name="Staats M."/>
            <person name="Valdes J.H."/>
            <person name="Van Kan J.A.L."/>
        </authorList>
    </citation>
    <scope>NUCLEOTIDE SEQUENCE [LARGE SCALE GENOMIC DNA]</scope>
    <source>
        <strain evidence="1 2">MUCL2830</strain>
    </source>
</reference>
<keyword evidence="2" id="KW-1185">Reference proteome</keyword>
<comment type="caution">
    <text evidence="1">The sequence shown here is derived from an EMBL/GenBank/DDBJ whole genome shotgun (WGS) entry which is preliminary data.</text>
</comment>
<accession>A0A4Y8CG19</accession>
<dbReference type="EMBL" id="PHWZ01001042">
    <property type="protein sequence ID" value="TEY28229.1"/>
    <property type="molecule type" value="Genomic_DNA"/>
</dbReference>
<gene>
    <name evidence="1" type="ORF">BOTCAL_1046g00030</name>
</gene>
<proteinExistence type="predicted"/>
<dbReference type="OrthoDB" id="3445303at2759"/>
<evidence type="ECO:0000313" key="1">
    <source>
        <dbReference type="EMBL" id="TEY28229.1"/>
    </source>
</evidence>